<keyword evidence="4" id="KW-1133">Transmembrane helix</keyword>
<feature type="compositionally biased region" description="Polar residues" evidence="7">
    <location>
        <begin position="294"/>
        <end position="310"/>
    </location>
</feature>
<dbReference type="SMART" id="SM00244">
    <property type="entry name" value="PHB"/>
    <property type="match status" value="1"/>
</dbReference>
<keyword evidence="9" id="KW-0378">Hydrolase</keyword>
<dbReference type="Proteomes" id="UP001431221">
    <property type="component" value="Unassembled WGS sequence"/>
</dbReference>
<dbReference type="PIRSF" id="PIRSF005651">
    <property type="entry name" value="HflC"/>
    <property type="match status" value="1"/>
</dbReference>
<comment type="similarity">
    <text evidence="2 6">Belongs to the band 7/mec-2 family. HflC subfamily.</text>
</comment>
<evidence type="ECO:0000256" key="2">
    <source>
        <dbReference type="ARBA" id="ARBA00007862"/>
    </source>
</evidence>
<dbReference type="RefSeq" id="WP_248155450.1">
    <property type="nucleotide sequence ID" value="NZ_JALNMJ010000010.1"/>
</dbReference>
<keyword evidence="3" id="KW-0812">Transmembrane</keyword>
<name>A0ABT0GVN7_9HYPH</name>
<keyword evidence="5" id="KW-0472">Membrane</keyword>
<dbReference type="PRINTS" id="PR00721">
    <property type="entry name" value="STOMATIN"/>
</dbReference>
<evidence type="ECO:0000313" key="10">
    <source>
        <dbReference type="Proteomes" id="UP001431221"/>
    </source>
</evidence>
<dbReference type="InterPro" id="IPR001107">
    <property type="entry name" value="Band_7"/>
</dbReference>
<accession>A0ABT0GVN7</accession>
<feature type="region of interest" description="Disordered" evidence="7">
    <location>
        <begin position="288"/>
        <end position="310"/>
    </location>
</feature>
<sequence>MRSTLLAIILIVVAVLGYMSIFIVNPTQQALVLRLGRIVEEPKTTPGFYLKYPFVENVVYMDKRVLNLNMPPLEPISSDKKRLVVDAFARYKISNPVLFYQRVSNVQTANRRLSTLLQSSLRSELGRTSFVALVRDDRSGVMEAIRRNVSANAEELGIEVIDVKIRRADLPDANSQAIYARMQTERQREATEIRAQGEEVARRIRSRADRDATVLVAEARRDSEITRGDGDAERNKIFAEAFGADPEFFAFYRSMQAYEAGLRSGDTSLVLSPDSSFFRFFKDPSGVLPPAVNDNGSQGVSDRSPSLAAQ</sequence>
<evidence type="ECO:0000256" key="6">
    <source>
        <dbReference type="PIRNR" id="PIRNR005651"/>
    </source>
</evidence>
<dbReference type="EMBL" id="JALNMJ010000010">
    <property type="protein sequence ID" value="MCK7613507.1"/>
    <property type="molecule type" value="Genomic_DNA"/>
</dbReference>
<dbReference type="CDD" id="cd03405">
    <property type="entry name" value="SPFH_HflC"/>
    <property type="match status" value="1"/>
</dbReference>
<evidence type="ECO:0000256" key="3">
    <source>
        <dbReference type="ARBA" id="ARBA00022692"/>
    </source>
</evidence>
<dbReference type="Gene3D" id="3.30.479.30">
    <property type="entry name" value="Band 7 domain"/>
    <property type="match status" value="1"/>
</dbReference>
<dbReference type="GO" id="GO:0006508">
    <property type="term" value="P:proteolysis"/>
    <property type="evidence" value="ECO:0007669"/>
    <property type="project" value="UniProtKB-KW"/>
</dbReference>
<reference evidence="9" key="1">
    <citation type="submission" date="2022-04" db="EMBL/GenBank/DDBJ databases">
        <title>Roseibium sp. CAU 1639 isolated from mud.</title>
        <authorList>
            <person name="Kim W."/>
        </authorList>
    </citation>
    <scope>NUCLEOTIDE SEQUENCE</scope>
    <source>
        <strain evidence="9">CAU 1639</strain>
    </source>
</reference>
<comment type="subcellular location">
    <subcellularLocation>
        <location evidence="1">Membrane</location>
        <topology evidence="1">Single-pass membrane protein</topology>
    </subcellularLocation>
</comment>
<comment type="caution">
    <text evidence="9">The sequence shown here is derived from an EMBL/GenBank/DDBJ whole genome shotgun (WGS) entry which is preliminary data.</text>
</comment>
<keyword evidence="10" id="KW-1185">Reference proteome</keyword>
<evidence type="ECO:0000256" key="1">
    <source>
        <dbReference type="ARBA" id="ARBA00004167"/>
    </source>
</evidence>
<dbReference type="SUPFAM" id="SSF117892">
    <property type="entry name" value="Band 7/SPFH domain"/>
    <property type="match status" value="1"/>
</dbReference>
<evidence type="ECO:0000256" key="5">
    <source>
        <dbReference type="ARBA" id="ARBA00023136"/>
    </source>
</evidence>
<organism evidence="9 10">
    <name type="scientific">Roseibium sediminicola</name>
    <dbReference type="NCBI Taxonomy" id="2933272"/>
    <lineage>
        <taxon>Bacteria</taxon>
        <taxon>Pseudomonadati</taxon>
        <taxon>Pseudomonadota</taxon>
        <taxon>Alphaproteobacteria</taxon>
        <taxon>Hyphomicrobiales</taxon>
        <taxon>Stappiaceae</taxon>
        <taxon>Roseibium</taxon>
    </lineage>
</organism>
<evidence type="ECO:0000259" key="8">
    <source>
        <dbReference type="SMART" id="SM00244"/>
    </source>
</evidence>
<keyword evidence="9" id="KW-0645">Protease</keyword>
<gene>
    <name evidence="9" type="ORF">M0H32_15135</name>
</gene>
<protein>
    <recommendedName>
        <fullName evidence="6">Protein HflC</fullName>
    </recommendedName>
</protein>
<dbReference type="PANTHER" id="PTHR42911">
    <property type="entry name" value="MODULATOR OF FTSH PROTEASE HFLC"/>
    <property type="match status" value="1"/>
</dbReference>
<evidence type="ECO:0000256" key="7">
    <source>
        <dbReference type="SAM" id="MobiDB-lite"/>
    </source>
</evidence>
<dbReference type="InterPro" id="IPR036013">
    <property type="entry name" value="Band_7/SPFH_dom_sf"/>
</dbReference>
<dbReference type="GO" id="GO:0008233">
    <property type="term" value="F:peptidase activity"/>
    <property type="evidence" value="ECO:0007669"/>
    <property type="project" value="UniProtKB-KW"/>
</dbReference>
<evidence type="ECO:0000256" key="4">
    <source>
        <dbReference type="ARBA" id="ARBA00022989"/>
    </source>
</evidence>
<comment type="function">
    <text evidence="6">HflC and HflK could regulate a protease.</text>
</comment>
<dbReference type="InterPro" id="IPR010200">
    <property type="entry name" value="HflC"/>
</dbReference>
<dbReference type="InterPro" id="IPR001972">
    <property type="entry name" value="Stomatin_HflK_fam"/>
</dbReference>
<proteinExistence type="inferred from homology"/>
<dbReference type="Pfam" id="PF01145">
    <property type="entry name" value="Band_7"/>
    <property type="match status" value="1"/>
</dbReference>
<dbReference type="PANTHER" id="PTHR42911:SF1">
    <property type="entry name" value="MODULATOR OF FTSH PROTEASE HFLC"/>
    <property type="match status" value="1"/>
</dbReference>
<feature type="domain" description="Band 7" evidence="8">
    <location>
        <begin position="19"/>
        <end position="182"/>
    </location>
</feature>
<evidence type="ECO:0000313" key="9">
    <source>
        <dbReference type="EMBL" id="MCK7613507.1"/>
    </source>
</evidence>